<reference evidence="3" key="3">
    <citation type="journal article" date="2013" name="PLoS Genet.">
        <title>Comparative genome structure, secondary metabolite, and effector coding capacity across Cochliobolus pathogens.</title>
        <authorList>
            <person name="Condon B.J."/>
            <person name="Leng Y."/>
            <person name="Wu D."/>
            <person name="Bushley K.E."/>
            <person name="Ohm R.A."/>
            <person name="Otillar R."/>
            <person name="Martin J."/>
            <person name="Schackwitz W."/>
            <person name="Grimwood J."/>
            <person name="MohdZainudin N."/>
            <person name="Xue C."/>
            <person name="Wang R."/>
            <person name="Manning V.A."/>
            <person name="Dhillon B."/>
            <person name="Tu Z.J."/>
            <person name="Steffenson B.J."/>
            <person name="Salamov A."/>
            <person name="Sun H."/>
            <person name="Lowry S."/>
            <person name="LaButti K."/>
            <person name="Han J."/>
            <person name="Copeland A."/>
            <person name="Lindquist E."/>
            <person name="Barry K."/>
            <person name="Schmutz J."/>
            <person name="Baker S.E."/>
            <person name="Ciuffetti L.M."/>
            <person name="Grigoriev I.V."/>
            <person name="Zhong S."/>
            <person name="Turgeon B.G."/>
        </authorList>
    </citation>
    <scope>NUCLEOTIDE SEQUENCE [LARGE SCALE GENOMIC DNA]</scope>
    <source>
        <strain evidence="3">C5 / ATCC 48332 / race O</strain>
    </source>
</reference>
<evidence type="ECO:0000313" key="3">
    <source>
        <dbReference type="Proteomes" id="UP000016936"/>
    </source>
</evidence>
<name>M2V8Q6_COCH5</name>
<dbReference type="Proteomes" id="UP000016936">
    <property type="component" value="Unassembled WGS sequence"/>
</dbReference>
<reference evidence="2 3" key="1">
    <citation type="journal article" date="2012" name="PLoS Pathog.">
        <title>Diverse lifestyles and strategies of plant pathogenesis encoded in the genomes of eighteen Dothideomycetes fungi.</title>
        <authorList>
            <person name="Ohm R.A."/>
            <person name="Feau N."/>
            <person name="Henrissat B."/>
            <person name="Schoch C.L."/>
            <person name="Horwitz B.A."/>
            <person name="Barry K.W."/>
            <person name="Condon B.J."/>
            <person name="Copeland A.C."/>
            <person name="Dhillon B."/>
            <person name="Glaser F."/>
            <person name="Hesse C.N."/>
            <person name="Kosti I."/>
            <person name="LaButti K."/>
            <person name="Lindquist E.A."/>
            <person name="Lucas S."/>
            <person name="Salamov A.A."/>
            <person name="Bradshaw R.E."/>
            <person name="Ciuffetti L."/>
            <person name="Hamelin R.C."/>
            <person name="Kema G.H.J."/>
            <person name="Lawrence C."/>
            <person name="Scott J.A."/>
            <person name="Spatafora J.W."/>
            <person name="Turgeon B.G."/>
            <person name="de Wit P.J.G.M."/>
            <person name="Zhong S."/>
            <person name="Goodwin S.B."/>
            <person name="Grigoriev I.V."/>
        </authorList>
    </citation>
    <scope>NUCLEOTIDE SEQUENCE [LARGE SCALE GENOMIC DNA]</scope>
    <source>
        <strain evidence="2">C5</strain>
        <strain evidence="3">C5 / ATCC 48332 / race O</strain>
    </source>
</reference>
<organism evidence="2 3">
    <name type="scientific">Cochliobolus heterostrophus (strain C5 / ATCC 48332 / race O)</name>
    <name type="common">Southern corn leaf blight fungus</name>
    <name type="synonym">Bipolaris maydis</name>
    <dbReference type="NCBI Taxonomy" id="701091"/>
    <lineage>
        <taxon>Eukaryota</taxon>
        <taxon>Fungi</taxon>
        <taxon>Dikarya</taxon>
        <taxon>Ascomycota</taxon>
        <taxon>Pezizomycotina</taxon>
        <taxon>Dothideomycetes</taxon>
        <taxon>Pleosporomycetidae</taxon>
        <taxon>Pleosporales</taxon>
        <taxon>Pleosporineae</taxon>
        <taxon>Pleosporaceae</taxon>
        <taxon>Bipolaris</taxon>
    </lineage>
</organism>
<reference evidence="2" key="2">
    <citation type="submission" date="2012-06" db="EMBL/GenBank/DDBJ databases">
        <title>Comparative genome structure, secondary metabolite and effector coding capacity across Cochliobolus pathogens.</title>
        <authorList>
            <consortium name="US DOE Joint Genome Institute (JGI-PGF)"/>
            <person name="Condon B.J."/>
            <person name="Leng Y."/>
            <person name="Wu D."/>
            <person name="Bushley K.E."/>
            <person name="Ohm R.A."/>
            <person name="Otillar R."/>
            <person name="Martin J."/>
            <person name="Schackwitz W."/>
            <person name="Grimwood J."/>
            <person name="MohdZainudin N."/>
            <person name="Xue C."/>
            <person name="Wang R."/>
            <person name="Dhillon B."/>
            <person name="Tu Z.J."/>
            <person name="Steffenson B.J."/>
            <person name="Salamov A."/>
            <person name="Sun H."/>
            <person name="Lowry S."/>
            <person name="LaButti K."/>
            <person name="Han J."/>
            <person name="Copeland A."/>
            <person name="Lindquist E."/>
            <person name="Lucas S."/>
            <person name="Barry K."/>
            <person name="Schmutz J."/>
            <person name="Baker S."/>
            <person name="Grigoriev I.V."/>
            <person name="Zhong S."/>
            <person name="Turgeon B.G."/>
        </authorList>
    </citation>
    <scope>NUCLEOTIDE SEQUENCE</scope>
    <source>
        <strain evidence="2">C5</strain>
    </source>
</reference>
<accession>M2V8Q6</accession>
<gene>
    <name evidence="2" type="ORF">COCHEDRAFT_1019655</name>
    <name evidence="1" type="ORF">COCHEDRAFT_1024920</name>
</gene>
<proteinExistence type="predicted"/>
<dbReference type="AlphaFoldDB" id="M2V8Q6"/>
<evidence type="ECO:0000313" key="1">
    <source>
        <dbReference type="EMBL" id="EMD84658.1"/>
    </source>
</evidence>
<keyword evidence="3" id="KW-1185">Reference proteome</keyword>
<dbReference type="HOGENOM" id="CLU_2978954_0_0_1"/>
<evidence type="ECO:0000313" key="2">
    <source>
        <dbReference type="EMBL" id="EMD96337.1"/>
    </source>
</evidence>
<dbReference type="EMBL" id="KB445570">
    <property type="protein sequence ID" value="EMD96337.1"/>
    <property type="molecule type" value="Genomic_DNA"/>
</dbReference>
<dbReference type="EMBL" id="KB445634">
    <property type="protein sequence ID" value="EMD84658.1"/>
    <property type="molecule type" value="Genomic_DNA"/>
</dbReference>
<sequence length="58" mass="6332">MTASLLRTSNGWNVVPAYASGNRPLASALTDAALINYALQNELRLHYILLLCVVMPQC</sequence>
<protein>
    <submittedName>
        <fullName evidence="2">Uncharacterized protein</fullName>
    </submittedName>
</protein>
<feature type="non-terminal residue" evidence="2">
    <location>
        <position position="1"/>
    </location>
</feature>